<evidence type="ECO:0000313" key="2">
    <source>
        <dbReference type="Proteomes" id="UP000183585"/>
    </source>
</evidence>
<proteinExistence type="predicted"/>
<keyword evidence="2" id="KW-1185">Reference proteome</keyword>
<dbReference type="EMBL" id="FMCT01000004">
    <property type="protein sequence ID" value="SCF00844.1"/>
    <property type="molecule type" value="Genomic_DNA"/>
</dbReference>
<dbReference type="RefSeq" id="WP_074474158.1">
    <property type="nucleotide sequence ID" value="NZ_FMCT01000004.1"/>
</dbReference>
<dbReference type="AlphaFoldDB" id="A0A1C4WXI5"/>
<dbReference type="Proteomes" id="UP000183585">
    <property type="component" value="Unassembled WGS sequence"/>
</dbReference>
<name>A0A1C4WXI5_9ACTN</name>
<gene>
    <name evidence="1" type="ORF">GA0070563_10495</name>
</gene>
<accession>A0A1C4WXI5</accession>
<sequence>MNDDLLIACADLAGRAGAASFEIGHTGDDDTPVDQVRWYAVATYRDARLIADDHPSPTVAALALAERLLDGARCRCTAMVTLSDDRPGCRWRLVGARWEPGCDAMPIRVTGGQRGDVAAMERAMAQVPPGGNRAARRAAKRRRP</sequence>
<protein>
    <submittedName>
        <fullName evidence="1">Uncharacterized protein</fullName>
    </submittedName>
</protein>
<organism evidence="1 2">
    <name type="scientific">Micromonospora carbonacea</name>
    <dbReference type="NCBI Taxonomy" id="47853"/>
    <lineage>
        <taxon>Bacteria</taxon>
        <taxon>Bacillati</taxon>
        <taxon>Actinomycetota</taxon>
        <taxon>Actinomycetes</taxon>
        <taxon>Micromonosporales</taxon>
        <taxon>Micromonosporaceae</taxon>
        <taxon>Micromonospora</taxon>
    </lineage>
</organism>
<reference evidence="2" key="1">
    <citation type="submission" date="2016-06" db="EMBL/GenBank/DDBJ databases">
        <authorList>
            <person name="Varghese N."/>
            <person name="Submissions Spin"/>
        </authorList>
    </citation>
    <scope>NUCLEOTIDE SEQUENCE [LARGE SCALE GENOMIC DNA]</scope>
    <source>
        <strain evidence="2">DSM 43168</strain>
    </source>
</reference>
<evidence type="ECO:0000313" key="1">
    <source>
        <dbReference type="EMBL" id="SCF00844.1"/>
    </source>
</evidence>